<keyword evidence="2" id="KW-1185">Reference proteome</keyword>
<protein>
    <submittedName>
        <fullName evidence="1">Uncharacterized protein</fullName>
    </submittedName>
</protein>
<comment type="caution">
    <text evidence="1">The sequence shown here is derived from an EMBL/GenBank/DDBJ whole genome shotgun (WGS) entry which is preliminary data.</text>
</comment>
<name>A0ABV0SXA9_9TELE</name>
<dbReference type="Proteomes" id="UP001482620">
    <property type="component" value="Unassembled WGS sequence"/>
</dbReference>
<evidence type="ECO:0000313" key="1">
    <source>
        <dbReference type="EMBL" id="MEQ2223942.1"/>
    </source>
</evidence>
<accession>A0ABV0SXA9</accession>
<reference evidence="1 2" key="1">
    <citation type="submission" date="2021-06" db="EMBL/GenBank/DDBJ databases">
        <authorList>
            <person name="Palmer J.M."/>
        </authorList>
    </citation>
    <scope>NUCLEOTIDE SEQUENCE [LARGE SCALE GENOMIC DNA]</scope>
    <source>
        <strain evidence="2">if_2019</strain>
        <tissue evidence="1">Muscle</tissue>
    </source>
</reference>
<dbReference type="EMBL" id="JAHRIQ010011694">
    <property type="protein sequence ID" value="MEQ2223942.1"/>
    <property type="molecule type" value="Genomic_DNA"/>
</dbReference>
<gene>
    <name evidence="1" type="ORF">ILYODFUR_002344</name>
</gene>
<sequence length="80" mass="8679">MGCKKRLILALKDSHSSKRFLFIGFLLSLESALVIDVSHSKGLPASPPQAEPRTSELIQQAPLLLEEAEALLVVIGQKEA</sequence>
<organism evidence="1 2">
    <name type="scientific">Ilyodon furcidens</name>
    <name type="common">goldbreast splitfin</name>
    <dbReference type="NCBI Taxonomy" id="33524"/>
    <lineage>
        <taxon>Eukaryota</taxon>
        <taxon>Metazoa</taxon>
        <taxon>Chordata</taxon>
        <taxon>Craniata</taxon>
        <taxon>Vertebrata</taxon>
        <taxon>Euteleostomi</taxon>
        <taxon>Actinopterygii</taxon>
        <taxon>Neopterygii</taxon>
        <taxon>Teleostei</taxon>
        <taxon>Neoteleostei</taxon>
        <taxon>Acanthomorphata</taxon>
        <taxon>Ovalentaria</taxon>
        <taxon>Atherinomorphae</taxon>
        <taxon>Cyprinodontiformes</taxon>
        <taxon>Goodeidae</taxon>
        <taxon>Ilyodon</taxon>
    </lineage>
</organism>
<evidence type="ECO:0000313" key="2">
    <source>
        <dbReference type="Proteomes" id="UP001482620"/>
    </source>
</evidence>
<proteinExistence type="predicted"/>